<gene>
    <name evidence="1" type="ORF">J2W88_003130</name>
</gene>
<evidence type="ECO:0000313" key="1">
    <source>
        <dbReference type="EMBL" id="MDR6767849.1"/>
    </source>
</evidence>
<protein>
    <submittedName>
        <fullName evidence="1">Uncharacterized protein</fullName>
    </submittedName>
</protein>
<comment type="caution">
    <text evidence="1">The sequence shown here is derived from an EMBL/GenBank/DDBJ whole genome shotgun (WGS) entry which is preliminary data.</text>
</comment>
<dbReference type="EMBL" id="JAVDTL010000004">
    <property type="protein sequence ID" value="MDR6767849.1"/>
    <property type="molecule type" value="Genomic_DNA"/>
</dbReference>
<dbReference type="AlphaFoldDB" id="A0AAJ2F2L8"/>
<proteinExistence type="predicted"/>
<reference evidence="1" key="1">
    <citation type="submission" date="2023-07" db="EMBL/GenBank/DDBJ databases">
        <title>Sorghum-associated microbial communities from plants grown in Nebraska, USA.</title>
        <authorList>
            <person name="Schachtman D."/>
        </authorList>
    </citation>
    <scope>NUCLEOTIDE SEQUENCE</scope>
    <source>
        <strain evidence="1">BE69</strain>
    </source>
</reference>
<sequence>MTALVQAQEPPQQQRELARLQAQGLLVQAQQPS</sequence>
<name>A0AAJ2F2L8_ACIDE</name>
<dbReference type="Proteomes" id="UP001253458">
    <property type="component" value="Unassembled WGS sequence"/>
</dbReference>
<organism evidence="1 2">
    <name type="scientific">Acidovorax delafieldii</name>
    <name type="common">Pseudomonas delafieldii</name>
    <dbReference type="NCBI Taxonomy" id="47920"/>
    <lineage>
        <taxon>Bacteria</taxon>
        <taxon>Pseudomonadati</taxon>
        <taxon>Pseudomonadota</taxon>
        <taxon>Betaproteobacteria</taxon>
        <taxon>Burkholderiales</taxon>
        <taxon>Comamonadaceae</taxon>
        <taxon>Acidovorax</taxon>
    </lineage>
</organism>
<accession>A0AAJ2F2L8</accession>
<evidence type="ECO:0000313" key="2">
    <source>
        <dbReference type="Proteomes" id="UP001253458"/>
    </source>
</evidence>